<dbReference type="Proteomes" id="UP001165064">
    <property type="component" value="Unassembled WGS sequence"/>
</dbReference>
<reference evidence="1" key="1">
    <citation type="submission" date="2023-04" db="EMBL/GenBank/DDBJ databases">
        <title>Ambrosiozyma monospora NBRC 10751.</title>
        <authorList>
            <person name="Ichikawa N."/>
            <person name="Sato H."/>
            <person name="Tonouchi N."/>
        </authorList>
    </citation>
    <scope>NUCLEOTIDE SEQUENCE</scope>
    <source>
        <strain evidence="1">NBRC 10751</strain>
    </source>
</reference>
<accession>A0ACB5U643</accession>
<comment type="caution">
    <text evidence="1">The sequence shown here is derived from an EMBL/GenBank/DDBJ whole genome shotgun (WGS) entry which is preliminary data.</text>
</comment>
<proteinExistence type="predicted"/>
<gene>
    <name evidence="1" type="ORF">Amon02_001144200</name>
</gene>
<name>A0ACB5U643_AMBMO</name>
<dbReference type="EMBL" id="BSXS01012451">
    <property type="protein sequence ID" value="GMF02372.1"/>
    <property type="molecule type" value="Genomic_DNA"/>
</dbReference>
<evidence type="ECO:0000313" key="2">
    <source>
        <dbReference type="Proteomes" id="UP001165064"/>
    </source>
</evidence>
<evidence type="ECO:0000313" key="1">
    <source>
        <dbReference type="EMBL" id="GMF02372.1"/>
    </source>
</evidence>
<keyword evidence="2" id="KW-1185">Reference proteome</keyword>
<organism evidence="1 2">
    <name type="scientific">Ambrosiozyma monospora</name>
    <name type="common">Yeast</name>
    <name type="synonym">Endomycopsis monosporus</name>
    <dbReference type="NCBI Taxonomy" id="43982"/>
    <lineage>
        <taxon>Eukaryota</taxon>
        <taxon>Fungi</taxon>
        <taxon>Dikarya</taxon>
        <taxon>Ascomycota</taxon>
        <taxon>Saccharomycotina</taxon>
        <taxon>Pichiomycetes</taxon>
        <taxon>Pichiales</taxon>
        <taxon>Pichiaceae</taxon>
        <taxon>Ambrosiozyma</taxon>
    </lineage>
</organism>
<protein>
    <submittedName>
        <fullName evidence="1">Unnamed protein product</fullName>
    </submittedName>
</protein>
<sequence>MRLTWNSLKKDSENDSNSNGNTSAGTGTRGTGRRNIFNTSGTRQHAASASYISSRPSTADSGAATDYSIITMDESPVKYLQRVGFDDRLGNVSVWDFDDFNSFFSPDLLIDADSAIFKTVVVKSFSFDELESAEIGKWKWDVDGLIQTCIKCYSNEVKAYNIAKEYNETHPDEIIHVPKLIAHGIKQIPTGKLYYIALEHIDRHIPRNKEELMDGIIEVERLQRLGINHNDVHLGNYLHDGHHLYVIDFGDAPIVLLLTKFLTWWNITNSFCTLIIKKVMTGGLMNFQTLLICMLETYWIAIINCSCHMCM</sequence>